<dbReference type="SUPFAM" id="SSF55469">
    <property type="entry name" value="FMN-dependent nitroreductase-like"/>
    <property type="match status" value="1"/>
</dbReference>
<dbReference type="STRING" id="1071380.I2GW04"/>
<dbReference type="GO" id="GO:0016491">
    <property type="term" value="F:oxidoreductase activity"/>
    <property type="evidence" value="ECO:0007669"/>
    <property type="project" value="InterPro"/>
</dbReference>
<dbReference type="eggNOG" id="ENOG502RYI9">
    <property type="taxonomic scope" value="Eukaryota"/>
</dbReference>
<name>I2GW04_HENB6</name>
<dbReference type="EMBL" id="HE806316">
    <property type="protein sequence ID" value="CCH58306.1"/>
    <property type="molecule type" value="Genomic_DNA"/>
</dbReference>
<evidence type="ECO:0008006" key="3">
    <source>
        <dbReference type="Google" id="ProtNLM"/>
    </source>
</evidence>
<dbReference type="InterPro" id="IPR033877">
    <property type="entry name" value="Frm2/Hbn1"/>
</dbReference>
<evidence type="ECO:0000313" key="1">
    <source>
        <dbReference type="EMBL" id="CCH58306.1"/>
    </source>
</evidence>
<protein>
    <recommendedName>
        <fullName evidence="3">Nitroreductase domain-containing protein</fullName>
    </recommendedName>
</protein>
<dbReference type="Proteomes" id="UP000002866">
    <property type="component" value="Chromosome 1"/>
</dbReference>
<organism evidence="1 2">
    <name type="scientific">Henningerozyma blattae (strain ATCC 34711 / CBS 6284 / DSM 70876 / NBRC 10599 / NRRL Y-10934 / UCD 77-7)</name>
    <name type="common">Yeast</name>
    <name type="synonym">Tetrapisispora blattae</name>
    <dbReference type="NCBI Taxonomy" id="1071380"/>
    <lineage>
        <taxon>Eukaryota</taxon>
        <taxon>Fungi</taxon>
        <taxon>Dikarya</taxon>
        <taxon>Ascomycota</taxon>
        <taxon>Saccharomycotina</taxon>
        <taxon>Saccharomycetes</taxon>
        <taxon>Saccharomycetales</taxon>
        <taxon>Saccharomycetaceae</taxon>
        <taxon>Henningerozyma</taxon>
    </lineage>
</organism>
<dbReference type="Gene3D" id="3.40.109.10">
    <property type="entry name" value="NADH Oxidase"/>
    <property type="match status" value="1"/>
</dbReference>
<proteinExistence type="predicted"/>
<dbReference type="InParanoid" id="I2GW04"/>
<dbReference type="AlphaFoldDB" id="I2GW04"/>
<keyword evidence="2" id="KW-1185">Reference proteome</keyword>
<dbReference type="HOGENOM" id="CLU_073125_1_0_1"/>
<dbReference type="KEGG" id="tbl:TBLA_0A05130"/>
<accession>I2GW04</accession>
<reference evidence="1 2" key="1">
    <citation type="journal article" date="2011" name="Proc. Natl. Acad. Sci. U.S.A.">
        <title>Evolutionary erosion of yeast sex chromosomes by mating-type switching accidents.</title>
        <authorList>
            <person name="Gordon J.L."/>
            <person name="Armisen D."/>
            <person name="Proux-Wera E."/>
            <person name="Oheigeartaigh S.S."/>
            <person name="Byrne K.P."/>
            <person name="Wolfe K.H."/>
        </authorList>
    </citation>
    <scope>NUCLEOTIDE SEQUENCE [LARGE SCALE GENOMIC DNA]</scope>
    <source>
        <strain evidence="2">ATCC 34711 / CBS 6284 / DSM 70876 / NBRC 10599 / NRRL Y-10934 / UCD 77-7</strain>
    </source>
</reference>
<dbReference type="InterPro" id="IPR000415">
    <property type="entry name" value="Nitroreductase-like"/>
</dbReference>
<sequence>MPTSTSSFYLKPIAERRTVYNLRPQLPSGITVDVLQESVHTIIKNVPTHFNCQLNRTIILTGDAHKKVWNSVAKDTNGARRPVAVRDKAFDSIIFFVDEAVTKKLQKEYPAHPDLLPLFGEQVSGATQIQSWTMIEAMGIGANLQNFNQQIQVALPVDIPKSWIVK</sequence>
<dbReference type="OrthoDB" id="2138173at2759"/>
<dbReference type="OMA" id="RFPAWSE"/>
<dbReference type="RefSeq" id="XP_004177825.1">
    <property type="nucleotide sequence ID" value="XM_004177777.1"/>
</dbReference>
<dbReference type="PANTHER" id="PTHR43035">
    <property type="entry name" value="FATTY ACID REPRESSION MUTANT PROTEIN 2-RELATED"/>
    <property type="match status" value="1"/>
</dbReference>
<dbReference type="GO" id="GO:0034599">
    <property type="term" value="P:cellular response to oxidative stress"/>
    <property type="evidence" value="ECO:0007669"/>
    <property type="project" value="InterPro"/>
</dbReference>
<gene>
    <name evidence="1" type="primary">TBLA0A05130</name>
    <name evidence="1" type="ORF">TBLA_0A05130</name>
</gene>
<evidence type="ECO:0000313" key="2">
    <source>
        <dbReference type="Proteomes" id="UP000002866"/>
    </source>
</evidence>
<dbReference type="PANTHER" id="PTHR43035:SF1">
    <property type="entry name" value="FATTY ACID REPRESSION MUTANT PROTEIN 2-RELATED"/>
    <property type="match status" value="1"/>
</dbReference>
<dbReference type="GeneID" id="14492922"/>